<dbReference type="EMBL" id="BGZK01000097">
    <property type="protein sequence ID" value="GBP18447.1"/>
    <property type="molecule type" value="Genomic_DNA"/>
</dbReference>
<accession>A0A4C1TWQ3</accession>
<dbReference type="Gene3D" id="3.60.10.10">
    <property type="entry name" value="Endonuclease/exonuclease/phosphatase"/>
    <property type="match status" value="1"/>
</dbReference>
<sequence>MWLQHEEAPALLTQRLEARIKIRSKDLQVSKPEPAFPLIIIQNVFKINSDQDIVDSLKRQNGHVTESLDWEKVEARVRYRKKPSGVLFGFRGVACAIHPPHKSRSHLCGAAAKTCVGLIAPSAVLALPWVRPQYPKPYSPADDLLTGKTLATHLCGSSNSTCSKISLLLRNCWLRVIQRMVLRIGSVKATIIILDSGVDVKEDQTLIDENVTAAVIIDGNYRIGIVSMYLEGEKPIGSYLGRVKWGSERDEARGAELCDFSDMEGLHVLNEGNISMFEVYRGDCLFQSAIDVTVCSFPLMDRAEEWEVVRDVTYLDHNAVTFNIHTEGRLSPGPFHGKRIYNTTKDRWSEFLTAFDSTKEERALTVEMMEAVDLCDQLDGVVGLYTECVQRACDAAIRRKRSTRKSLVKTGARGAEKKCEH</sequence>
<dbReference type="Proteomes" id="UP000299102">
    <property type="component" value="Unassembled WGS sequence"/>
</dbReference>
<dbReference type="InterPro" id="IPR036691">
    <property type="entry name" value="Endo/exonu/phosph_ase_sf"/>
</dbReference>
<dbReference type="AlphaFoldDB" id="A0A4C1TWQ3"/>
<keyword evidence="2" id="KW-1185">Reference proteome</keyword>
<evidence type="ECO:0008006" key="3">
    <source>
        <dbReference type="Google" id="ProtNLM"/>
    </source>
</evidence>
<dbReference type="OrthoDB" id="6780406at2759"/>
<gene>
    <name evidence="1" type="ORF">EVAR_93850_1</name>
</gene>
<reference evidence="1 2" key="1">
    <citation type="journal article" date="2019" name="Commun. Biol.">
        <title>The bagworm genome reveals a unique fibroin gene that provides high tensile strength.</title>
        <authorList>
            <person name="Kono N."/>
            <person name="Nakamura H."/>
            <person name="Ohtoshi R."/>
            <person name="Tomita M."/>
            <person name="Numata K."/>
            <person name="Arakawa K."/>
        </authorList>
    </citation>
    <scope>NUCLEOTIDE SEQUENCE [LARGE SCALE GENOMIC DNA]</scope>
</reference>
<organism evidence="1 2">
    <name type="scientific">Eumeta variegata</name>
    <name type="common">Bagworm moth</name>
    <name type="synonym">Eumeta japonica</name>
    <dbReference type="NCBI Taxonomy" id="151549"/>
    <lineage>
        <taxon>Eukaryota</taxon>
        <taxon>Metazoa</taxon>
        <taxon>Ecdysozoa</taxon>
        <taxon>Arthropoda</taxon>
        <taxon>Hexapoda</taxon>
        <taxon>Insecta</taxon>
        <taxon>Pterygota</taxon>
        <taxon>Neoptera</taxon>
        <taxon>Endopterygota</taxon>
        <taxon>Lepidoptera</taxon>
        <taxon>Glossata</taxon>
        <taxon>Ditrysia</taxon>
        <taxon>Tineoidea</taxon>
        <taxon>Psychidae</taxon>
        <taxon>Oiketicinae</taxon>
        <taxon>Eumeta</taxon>
    </lineage>
</organism>
<name>A0A4C1TWQ3_EUMVA</name>
<evidence type="ECO:0000313" key="2">
    <source>
        <dbReference type="Proteomes" id="UP000299102"/>
    </source>
</evidence>
<proteinExistence type="predicted"/>
<protein>
    <recommendedName>
        <fullName evidence="3">Endonuclease/exonuclease/phosphatase domain-containing protein</fullName>
    </recommendedName>
</protein>
<evidence type="ECO:0000313" key="1">
    <source>
        <dbReference type="EMBL" id="GBP18447.1"/>
    </source>
</evidence>
<comment type="caution">
    <text evidence="1">The sequence shown here is derived from an EMBL/GenBank/DDBJ whole genome shotgun (WGS) entry which is preliminary data.</text>
</comment>
<dbReference type="SUPFAM" id="SSF56219">
    <property type="entry name" value="DNase I-like"/>
    <property type="match status" value="1"/>
</dbReference>